<dbReference type="Pfam" id="PF19406">
    <property type="entry name" value="PKD_5"/>
    <property type="match status" value="2"/>
</dbReference>
<dbReference type="InterPro" id="IPR045828">
    <property type="entry name" value="PKD_Bacteroidetes"/>
</dbReference>
<evidence type="ECO:0000259" key="2">
    <source>
        <dbReference type="Pfam" id="PF02368"/>
    </source>
</evidence>
<dbReference type="Gene3D" id="2.60.40.1080">
    <property type="match status" value="1"/>
</dbReference>
<dbReference type="Proteomes" id="UP000294564">
    <property type="component" value="Unassembled WGS sequence"/>
</dbReference>
<comment type="caution">
    <text evidence="5">The sequence shown here is derived from an EMBL/GenBank/DDBJ whole genome shotgun (WGS) entry which is preliminary data.</text>
</comment>
<dbReference type="Pfam" id="PF17517">
    <property type="entry name" value="IgGFc_binding"/>
    <property type="match status" value="1"/>
</dbReference>
<evidence type="ECO:0000313" key="5">
    <source>
        <dbReference type="EMBL" id="TCP22114.1"/>
    </source>
</evidence>
<dbReference type="Gene3D" id="2.60.40.2700">
    <property type="match status" value="3"/>
</dbReference>
<dbReference type="Pfam" id="PF01345">
    <property type="entry name" value="DUF11"/>
    <property type="match status" value="1"/>
</dbReference>
<feature type="domain" description="DUF11" evidence="1">
    <location>
        <begin position="601"/>
        <end position="702"/>
    </location>
</feature>
<feature type="domain" description="BIG2" evidence="2">
    <location>
        <begin position="832"/>
        <end position="878"/>
    </location>
</feature>
<dbReference type="EMBL" id="SLXM01000014">
    <property type="protein sequence ID" value="TCP22114.1"/>
    <property type="molecule type" value="Genomic_DNA"/>
</dbReference>
<sequence>MIKALPSKIFQRLSLRDVCISILILFYTTLSSAQLDSKHYLPPLKQTSGTDNTANHQSNAAIQQQSIYLSTPETTAFSVNVYRGTSTIPWMVIPSLVKGAPFVIDNVDDSAGGFIDQILADSNNNITLVTNGNTGVVLTNAGLRFEAPGGQKFYVNYRGRSGAQAGSLTCKGGKALGKEFRWGGIANRHSNANSSTSLGIMATQPNTIVTISGFNPDCAFRNGTDPDGITDDIINITLQAGETYVLEAVRNQGGVNATVNTANVDGWLGATITATEPIAIASGGLNFGISATSQSRDVGIDQPVATNVIGREYVFMRGAGDGNDGTEFPVIVATQDDTQVFAGGTLIGTIDNGEYLEIPDSNYSGTTAGSNMYVRTSKDAYAYQCLAGQTNRIQTVGMNFIAPVNCLLPNSLEEIPQIQDIASANSNISALTIVASVLINDADVQIFQNNVQITTPSSTLVNDGTASPQWKTFYVPGLSGEISVITPGPIAVGTFMSLGSNAGLAGYFSGFDTVPVVEVQLTGGGCHPGSSIEEVTGGFANYAWYKGTDEISGTLLASGPALQSYNPTLNGVGDYFVRVTDFGGCEYNSAVVSFYSCDPELQVTKVDNADPIDAGSNVTFTITAESFSVDPITNVVIEDVLPAELEFVSANPEPGTTFSSTGTLTWIIGGMNPGDKFELEIVARARDDASGTVTNTITYNYTEIAGEVNNLPDDLSEDVTINPCNTASAPSSTPTLCVNTPLTNITHSTTLATGIGIPTGLPSGVTASWSSDTITISGTPTNSGIFNYNIPLTGGCNTINATGTITVNALPIANPITGLDEVCVGGSIDLTEGTTGSTIIWNSSNTGVATIDTNGLVTGVSAGSTDITYTVTDTNGCTSLASATFTITVNPLPSLISLSSNTPICEGNNAEFTISGSANAVLTYNINGNSNQTVTLDGSGEATIISTSATSDVTINLVSLEASLTSCSITLTNSETVTINPNPTLASVNDIIVCDDMSGTQSLDANSGITLNPNTSVVWYDAPSGGNIVASPVVNTATPSTDPPTSFYAEISDTSSSCVNPVREEVKLQIVSPPFPNLSETVCSDEMLNIGLSFATTYTVASSDPTNVPAAANRTTATTANITDTYTNTTGSPVTITYTVTIQDGSPCDGNIFDVVVTVNPEPSNTTAPTETICSSSTLGHDLNSDVNVSGSSFMWSATDNSNVTGETVSGGTNSIISDTLINNSGTNQIVTYTIIPTNGNGCQGDSFTYTVTIKPEISVTAQPLATQTICVGAVPTDLSVTVTGGIDGLDYQWQSSTTSGSGFTDISGATSATYTPVTTSSGTTYYQVIISDSSGVCSDLTSTESVVIINEDPAITSQPLSTQTICVGAVPTDLSVTATGGVAGLTYQWQSSAISSSGFTDISGATSATYTPVTTSSGTTYYQVVISDTGSGCNDVTSTESVVIINEDPAITSQPLSTQTICVGAVPTDLSVTATGGVAGLTYQWQSSSTSGSGFTDISGATSATYTPVTTSSGTTYYQVVIS</sequence>
<dbReference type="InterPro" id="IPR003343">
    <property type="entry name" value="Big_2"/>
</dbReference>
<reference evidence="5 6" key="1">
    <citation type="submission" date="2019-03" db="EMBL/GenBank/DDBJ databases">
        <title>Genomic Encyclopedia of Type Strains, Phase IV (KMG-IV): sequencing the most valuable type-strain genomes for metagenomic binning, comparative biology and taxonomic classification.</title>
        <authorList>
            <person name="Goeker M."/>
        </authorList>
    </citation>
    <scope>NUCLEOTIDE SEQUENCE [LARGE SCALE GENOMIC DNA]</scope>
    <source>
        <strain evidence="5 6">DSM 14836</strain>
    </source>
</reference>
<dbReference type="InterPro" id="IPR001434">
    <property type="entry name" value="OmcB-like_DUF11"/>
</dbReference>
<evidence type="ECO:0000313" key="6">
    <source>
        <dbReference type="Proteomes" id="UP000294564"/>
    </source>
</evidence>
<dbReference type="NCBIfam" id="TIGR01451">
    <property type="entry name" value="B_ant_repeat"/>
    <property type="match status" value="1"/>
</dbReference>
<evidence type="ECO:0000259" key="1">
    <source>
        <dbReference type="Pfam" id="PF01345"/>
    </source>
</evidence>
<evidence type="ECO:0000259" key="4">
    <source>
        <dbReference type="Pfam" id="PF19406"/>
    </source>
</evidence>
<keyword evidence="6" id="KW-1185">Reference proteome</keyword>
<feature type="domain" description="PKD-like" evidence="4">
    <location>
        <begin position="1080"/>
        <end position="1163"/>
    </location>
</feature>
<dbReference type="InterPro" id="IPR035234">
    <property type="entry name" value="IgGFc-bd_N"/>
</dbReference>
<feature type="non-terminal residue" evidence="5">
    <location>
        <position position="1524"/>
    </location>
</feature>
<dbReference type="InterPro" id="IPR047589">
    <property type="entry name" value="DUF11_rpt"/>
</dbReference>
<proteinExistence type="predicted"/>
<dbReference type="OrthoDB" id="9765926at2"/>
<gene>
    <name evidence="5" type="ORF">EV195_11419</name>
</gene>
<dbReference type="Pfam" id="PF02368">
    <property type="entry name" value="Big_2"/>
    <property type="match status" value="1"/>
</dbReference>
<evidence type="ECO:0000259" key="3">
    <source>
        <dbReference type="Pfam" id="PF17517"/>
    </source>
</evidence>
<dbReference type="Gene3D" id="2.60.40.1170">
    <property type="entry name" value="Mu homology domain, subdomain B"/>
    <property type="match status" value="1"/>
</dbReference>
<name>A0A4R2NLN6_9FLAO</name>
<protein>
    <submittedName>
        <fullName evidence="5">Ig-like protein group 2</fullName>
    </submittedName>
</protein>
<feature type="domain" description="PKD-like" evidence="4">
    <location>
        <begin position="1171"/>
        <end position="1257"/>
    </location>
</feature>
<dbReference type="RefSeq" id="WP_132795975.1">
    <property type="nucleotide sequence ID" value="NZ_SLXM01000014.1"/>
</dbReference>
<organism evidence="5 6">
    <name type="scientific">Tenacibaculum skagerrakense</name>
    <dbReference type="NCBI Taxonomy" id="186571"/>
    <lineage>
        <taxon>Bacteria</taxon>
        <taxon>Pseudomonadati</taxon>
        <taxon>Bacteroidota</taxon>
        <taxon>Flavobacteriia</taxon>
        <taxon>Flavobacteriales</taxon>
        <taxon>Flavobacteriaceae</taxon>
        <taxon>Tenacibaculum</taxon>
    </lineage>
</organism>
<feature type="domain" description="IgGFc-binding protein N-terminal" evidence="3">
    <location>
        <begin position="174"/>
        <end position="444"/>
    </location>
</feature>
<dbReference type="InterPro" id="IPR008964">
    <property type="entry name" value="Invasin/intimin_cell_adhesion"/>
</dbReference>
<accession>A0A4R2NLN6</accession>
<dbReference type="SUPFAM" id="SSF49373">
    <property type="entry name" value="Invasin/intimin cell-adhesion fragments"/>
    <property type="match status" value="1"/>
</dbReference>